<gene>
    <name evidence="4" type="ORF">niasHS_002510</name>
</gene>
<protein>
    <submittedName>
        <fullName evidence="4">Uncharacterized protein</fullName>
    </submittedName>
</protein>
<dbReference type="Gene3D" id="1.25.40.10">
    <property type="entry name" value="Tetratricopeptide repeat domain"/>
    <property type="match status" value="1"/>
</dbReference>
<dbReference type="EMBL" id="JBICCN010000015">
    <property type="protein sequence ID" value="KAL3103324.1"/>
    <property type="molecule type" value="Genomic_DNA"/>
</dbReference>
<dbReference type="InterPro" id="IPR011990">
    <property type="entry name" value="TPR-like_helical_dom_sf"/>
</dbReference>
<keyword evidence="5" id="KW-1185">Reference proteome</keyword>
<dbReference type="InterPro" id="IPR052386">
    <property type="entry name" value="GPSM"/>
</dbReference>
<dbReference type="PANTHER" id="PTHR45954">
    <property type="entry name" value="LD33695P"/>
    <property type="match status" value="1"/>
</dbReference>
<reference evidence="4 5" key="1">
    <citation type="submission" date="2024-10" db="EMBL/GenBank/DDBJ databases">
        <authorList>
            <person name="Kim D."/>
        </authorList>
    </citation>
    <scope>NUCLEOTIDE SEQUENCE [LARGE SCALE GENOMIC DNA]</scope>
    <source>
        <strain evidence="4">Taebaek</strain>
    </source>
</reference>
<evidence type="ECO:0000256" key="3">
    <source>
        <dbReference type="ARBA" id="ARBA00022737"/>
    </source>
</evidence>
<sequence length="166" mass="18517">MVRMTPDECRSIASEGERSLREGDAVNGIKILEKALQCNTFDLSLQCSLHSQLGNAYYARGDYRKARDHHMADLCASRLQKDELQQAKALSNLSATYILLSDFDNAIDCANNVINFAKKIGDKSLESRGLYSLGLAYLHCATQRVSGAYEDDQSTKHLEQSVECFE</sequence>
<comment type="subcellular location">
    <subcellularLocation>
        <location evidence="1">Cytoplasm</location>
    </subcellularLocation>
</comment>
<accession>A0ABD2KKM9</accession>
<name>A0ABD2KKM9_HETSC</name>
<comment type="caution">
    <text evidence="4">The sequence shown here is derived from an EMBL/GenBank/DDBJ whole genome shotgun (WGS) entry which is preliminary data.</text>
</comment>
<evidence type="ECO:0000313" key="5">
    <source>
        <dbReference type="Proteomes" id="UP001620645"/>
    </source>
</evidence>
<evidence type="ECO:0000256" key="1">
    <source>
        <dbReference type="ARBA" id="ARBA00004496"/>
    </source>
</evidence>
<dbReference type="Proteomes" id="UP001620645">
    <property type="component" value="Unassembled WGS sequence"/>
</dbReference>
<keyword evidence="3" id="KW-0677">Repeat</keyword>
<keyword evidence="2" id="KW-0963">Cytoplasm</keyword>
<dbReference type="PANTHER" id="PTHR45954:SF1">
    <property type="entry name" value="LD33695P"/>
    <property type="match status" value="1"/>
</dbReference>
<organism evidence="4 5">
    <name type="scientific">Heterodera schachtii</name>
    <name type="common">Sugarbeet cyst nematode worm</name>
    <name type="synonym">Tylenchus schachtii</name>
    <dbReference type="NCBI Taxonomy" id="97005"/>
    <lineage>
        <taxon>Eukaryota</taxon>
        <taxon>Metazoa</taxon>
        <taxon>Ecdysozoa</taxon>
        <taxon>Nematoda</taxon>
        <taxon>Chromadorea</taxon>
        <taxon>Rhabditida</taxon>
        <taxon>Tylenchina</taxon>
        <taxon>Tylenchomorpha</taxon>
        <taxon>Tylenchoidea</taxon>
        <taxon>Heteroderidae</taxon>
        <taxon>Heteroderinae</taxon>
        <taxon>Heterodera</taxon>
    </lineage>
</organism>
<evidence type="ECO:0000313" key="4">
    <source>
        <dbReference type="EMBL" id="KAL3103324.1"/>
    </source>
</evidence>
<proteinExistence type="predicted"/>
<dbReference type="SUPFAM" id="SSF48452">
    <property type="entry name" value="TPR-like"/>
    <property type="match status" value="1"/>
</dbReference>
<evidence type="ECO:0000256" key="2">
    <source>
        <dbReference type="ARBA" id="ARBA00022490"/>
    </source>
</evidence>
<dbReference type="AlphaFoldDB" id="A0ABD2KKM9"/>
<dbReference type="GO" id="GO:0005737">
    <property type="term" value="C:cytoplasm"/>
    <property type="evidence" value="ECO:0007669"/>
    <property type="project" value="UniProtKB-SubCell"/>
</dbReference>